<dbReference type="HOGENOM" id="CLU_114047_2_1_2"/>
<proteinExistence type="predicted"/>
<dbReference type="Proteomes" id="UP000002408">
    <property type="component" value="Chromosome"/>
</dbReference>
<organism evidence="2 3">
    <name type="scientific">Methanoregula boonei (strain DSM 21154 / JCM 14090 / 6A8)</name>
    <dbReference type="NCBI Taxonomy" id="456442"/>
    <lineage>
        <taxon>Archaea</taxon>
        <taxon>Methanobacteriati</taxon>
        <taxon>Methanobacteriota</taxon>
        <taxon>Stenosarchaea group</taxon>
        <taxon>Methanomicrobia</taxon>
        <taxon>Methanomicrobiales</taxon>
        <taxon>Methanoregulaceae</taxon>
        <taxon>Methanoregula</taxon>
    </lineage>
</organism>
<name>A7I676_METB6</name>
<dbReference type="KEGG" id="mbn:Mboo_0719"/>
<dbReference type="PANTHER" id="PTHR34504:SF2">
    <property type="entry name" value="UPF0150 PROTEIN SSL0259"/>
    <property type="match status" value="1"/>
</dbReference>
<keyword evidence="3" id="KW-1185">Reference proteome</keyword>
<dbReference type="Gene3D" id="3.30.160.250">
    <property type="match status" value="1"/>
</dbReference>
<gene>
    <name evidence="2" type="ordered locus">Mboo_0719</name>
</gene>
<accession>A7I676</accession>
<dbReference type="InterPro" id="IPR051404">
    <property type="entry name" value="TA_system_antitoxin"/>
</dbReference>
<dbReference type="EMBL" id="CP000780">
    <property type="protein sequence ID" value="ABS55237.1"/>
    <property type="molecule type" value="Genomic_DNA"/>
</dbReference>
<dbReference type="InterPro" id="IPR035069">
    <property type="entry name" value="TTHA1013/TTHA0281-like"/>
</dbReference>
<dbReference type="SUPFAM" id="SSF143100">
    <property type="entry name" value="TTHA1013/TTHA0281-like"/>
    <property type="match status" value="1"/>
</dbReference>
<evidence type="ECO:0000259" key="1">
    <source>
        <dbReference type="Pfam" id="PF15919"/>
    </source>
</evidence>
<reference evidence="3" key="1">
    <citation type="journal article" date="2015" name="Microbiology">
        <title>Genome of Methanoregula boonei 6A8 reveals adaptations to oligotrophic peatland environments.</title>
        <authorList>
            <person name="Braeuer S."/>
            <person name="Cadillo-Quiroz H."/>
            <person name="Kyrpides N."/>
            <person name="Woyke T."/>
            <person name="Goodwin L."/>
            <person name="Detter C."/>
            <person name="Podell S."/>
            <person name="Yavitt J.B."/>
            <person name="Zinder S.H."/>
        </authorList>
    </citation>
    <scope>NUCLEOTIDE SEQUENCE [LARGE SCALE GENOMIC DNA]</scope>
    <source>
        <strain evidence="3">DSM 21154 / JCM 14090 / 6A8</strain>
    </source>
</reference>
<feature type="domain" description="HicB-like antitoxin of toxin-antitoxin system" evidence="1">
    <location>
        <begin position="22"/>
        <end position="80"/>
    </location>
</feature>
<evidence type="ECO:0000313" key="3">
    <source>
        <dbReference type="Proteomes" id="UP000002408"/>
    </source>
</evidence>
<sequence length="87" mass="9522">MVRCNNALKPNISGAQNTIMKYTVILDPDERGGYTVTVHGLPGCISEGKTKEDALANIKDAIGLYEEMLDKDLKKKSPNATEIEIEV</sequence>
<dbReference type="STRING" id="456442.Mboo_0719"/>
<dbReference type="PANTHER" id="PTHR34504">
    <property type="entry name" value="ANTITOXIN HICB"/>
    <property type="match status" value="1"/>
</dbReference>
<dbReference type="eggNOG" id="arCOG02411">
    <property type="taxonomic scope" value="Archaea"/>
</dbReference>
<dbReference type="Pfam" id="PF15919">
    <property type="entry name" value="HicB_lk_antitox"/>
    <property type="match status" value="1"/>
</dbReference>
<dbReference type="InterPro" id="IPR031807">
    <property type="entry name" value="HicB-like"/>
</dbReference>
<dbReference type="AlphaFoldDB" id="A7I676"/>
<evidence type="ECO:0000313" key="2">
    <source>
        <dbReference type="EMBL" id="ABS55237.1"/>
    </source>
</evidence>
<protein>
    <recommendedName>
        <fullName evidence="1">HicB-like antitoxin of toxin-antitoxin system domain-containing protein</fullName>
    </recommendedName>
</protein>